<evidence type="ECO:0000256" key="6">
    <source>
        <dbReference type="SAM" id="Phobius"/>
    </source>
</evidence>
<evidence type="ECO:0000313" key="9">
    <source>
        <dbReference type="Proteomes" id="UP001059295"/>
    </source>
</evidence>
<keyword evidence="2" id="KW-1003">Cell membrane</keyword>
<sequence length="172" mass="19431">MKKTIHVNIGGMPFVLDEDAYDVLKRYLSEIEIRLDGVDDQETMQDIETRIADIFSGAISPRMQVVDTALVKRAMAVIGPAQEFGEPRRSMPGREQTCVRNDEKHLYRSRRDRVVGGVCGGIAEYSSLDATLLRVLMALFIVFGVGLLVYLVMWIVIPNEPRSDESNEWGRK</sequence>
<accession>A0ABY5UW01</accession>
<name>A0ABY5UW01_9BACT</name>
<dbReference type="Proteomes" id="UP001059295">
    <property type="component" value="Chromosome"/>
</dbReference>
<feature type="domain" description="Phage shock protein PspC N-terminal" evidence="7">
    <location>
        <begin position="104"/>
        <end position="160"/>
    </location>
</feature>
<evidence type="ECO:0000256" key="5">
    <source>
        <dbReference type="ARBA" id="ARBA00023136"/>
    </source>
</evidence>
<gene>
    <name evidence="8" type="ORF">NQ491_06295</name>
</gene>
<keyword evidence="4 6" id="KW-1133">Transmembrane helix</keyword>
<evidence type="ECO:0000256" key="1">
    <source>
        <dbReference type="ARBA" id="ARBA00004162"/>
    </source>
</evidence>
<comment type="subcellular location">
    <subcellularLocation>
        <location evidence="1">Cell membrane</location>
        <topology evidence="1">Single-pass membrane protein</topology>
    </subcellularLocation>
</comment>
<dbReference type="RefSeq" id="WP_019246062.1">
    <property type="nucleotide sequence ID" value="NZ_CAPH01000013.1"/>
</dbReference>
<keyword evidence="9" id="KW-1185">Reference proteome</keyword>
<reference evidence="8" key="1">
    <citation type="journal article" date="2022" name="Cell">
        <title>Design, construction, and in vivo augmentation of a complex gut microbiome.</title>
        <authorList>
            <person name="Cheng A.G."/>
            <person name="Ho P.Y."/>
            <person name="Aranda-Diaz A."/>
            <person name="Jain S."/>
            <person name="Yu F.B."/>
            <person name="Meng X."/>
            <person name="Wang M."/>
            <person name="Iakiviak M."/>
            <person name="Nagashima K."/>
            <person name="Zhao A."/>
            <person name="Murugkar P."/>
            <person name="Patil A."/>
            <person name="Atabakhsh K."/>
            <person name="Weakley A."/>
            <person name="Yan J."/>
            <person name="Brumbaugh A.R."/>
            <person name="Higginbottom S."/>
            <person name="Dimas A."/>
            <person name="Shiver A.L."/>
            <person name="Deutschbauer A."/>
            <person name="Neff N."/>
            <person name="Sonnenburg J.L."/>
            <person name="Huang K.C."/>
            <person name="Fischbach M.A."/>
        </authorList>
    </citation>
    <scope>NUCLEOTIDE SEQUENCE</scope>
    <source>
        <strain evidence="8">AP11</strain>
    </source>
</reference>
<dbReference type="GeneID" id="82891327"/>
<organism evidence="8 9">
    <name type="scientific">Alistipes ihumii AP11</name>
    <dbReference type="NCBI Taxonomy" id="1211813"/>
    <lineage>
        <taxon>Bacteria</taxon>
        <taxon>Pseudomonadati</taxon>
        <taxon>Bacteroidota</taxon>
        <taxon>Bacteroidia</taxon>
        <taxon>Bacteroidales</taxon>
        <taxon>Rikenellaceae</taxon>
        <taxon>Alistipes</taxon>
    </lineage>
</organism>
<dbReference type="InterPro" id="IPR052027">
    <property type="entry name" value="PspC"/>
</dbReference>
<dbReference type="Pfam" id="PF04024">
    <property type="entry name" value="PspC"/>
    <property type="match status" value="1"/>
</dbReference>
<evidence type="ECO:0000313" key="8">
    <source>
        <dbReference type="EMBL" id="UWN56280.1"/>
    </source>
</evidence>
<keyword evidence="5 6" id="KW-0472">Membrane</keyword>
<protein>
    <submittedName>
        <fullName evidence="8">PspC domain-containing protein</fullName>
    </submittedName>
</protein>
<dbReference type="PANTHER" id="PTHR33885">
    <property type="entry name" value="PHAGE SHOCK PROTEIN C"/>
    <property type="match status" value="1"/>
</dbReference>
<evidence type="ECO:0000256" key="2">
    <source>
        <dbReference type="ARBA" id="ARBA00022475"/>
    </source>
</evidence>
<evidence type="ECO:0000256" key="3">
    <source>
        <dbReference type="ARBA" id="ARBA00022692"/>
    </source>
</evidence>
<dbReference type="EMBL" id="CP102294">
    <property type="protein sequence ID" value="UWN56280.1"/>
    <property type="molecule type" value="Genomic_DNA"/>
</dbReference>
<evidence type="ECO:0000256" key="4">
    <source>
        <dbReference type="ARBA" id="ARBA00022989"/>
    </source>
</evidence>
<feature type="transmembrane region" description="Helical" evidence="6">
    <location>
        <begin position="135"/>
        <end position="157"/>
    </location>
</feature>
<dbReference type="PANTHER" id="PTHR33885:SF3">
    <property type="entry name" value="PHAGE SHOCK PROTEIN C"/>
    <property type="match status" value="1"/>
</dbReference>
<evidence type="ECO:0000259" key="7">
    <source>
        <dbReference type="Pfam" id="PF04024"/>
    </source>
</evidence>
<keyword evidence="3 6" id="KW-0812">Transmembrane</keyword>
<proteinExistence type="predicted"/>
<dbReference type="InterPro" id="IPR007168">
    <property type="entry name" value="Phageshock_PspC_N"/>
</dbReference>